<dbReference type="RefSeq" id="WP_228085432.1">
    <property type="nucleotide sequence ID" value="NZ_JACVHL010000002.1"/>
</dbReference>
<evidence type="ECO:0000313" key="1">
    <source>
        <dbReference type="EMBL" id="MCC3803759.1"/>
    </source>
</evidence>
<protein>
    <submittedName>
        <fullName evidence="1">Uncharacterized protein</fullName>
    </submittedName>
</protein>
<name>A0A9Q3YG83_VIBPH</name>
<organism evidence="1 2">
    <name type="scientific">Vibrio parahaemolyticus</name>
    <dbReference type="NCBI Taxonomy" id="670"/>
    <lineage>
        <taxon>Bacteria</taxon>
        <taxon>Pseudomonadati</taxon>
        <taxon>Pseudomonadota</taxon>
        <taxon>Gammaproteobacteria</taxon>
        <taxon>Vibrionales</taxon>
        <taxon>Vibrionaceae</taxon>
        <taxon>Vibrio</taxon>
    </lineage>
</organism>
<accession>A0A9Q3YG83</accession>
<comment type="caution">
    <text evidence="1">The sequence shown here is derived from an EMBL/GenBank/DDBJ whole genome shotgun (WGS) entry which is preliminary data.</text>
</comment>
<gene>
    <name evidence="1" type="ORF">IB292_01795</name>
</gene>
<sequence>MKIGLIPAPSALAEDIDLLDIFSIEETFSCEVFKQLISEAKTHCDHSLIWVRGIGLHPMKYQTIPTPPSSDTSIRLTIHEIQNATCQNFPHVDLNTAEFIYFGDIENEIDE</sequence>
<dbReference type="EMBL" id="JACVHL010000002">
    <property type="protein sequence ID" value="MCC3803759.1"/>
    <property type="molecule type" value="Genomic_DNA"/>
</dbReference>
<dbReference type="Proteomes" id="UP000726777">
    <property type="component" value="Unassembled WGS sequence"/>
</dbReference>
<reference evidence="1" key="1">
    <citation type="submission" date="2020-09" db="EMBL/GenBank/DDBJ databases">
        <title>Genome sequence of Vibrio parahaemolyticus isolates.</title>
        <authorList>
            <person name="Hammerl J.A."/>
            <person name="Strauch E."/>
        </authorList>
    </citation>
    <scope>NUCLEOTIDE SEQUENCE</scope>
    <source>
        <strain evidence="1">17-VB00146</strain>
    </source>
</reference>
<proteinExistence type="predicted"/>
<evidence type="ECO:0000313" key="2">
    <source>
        <dbReference type="Proteomes" id="UP000726777"/>
    </source>
</evidence>
<dbReference type="AlphaFoldDB" id="A0A9Q3YG83"/>